<protein>
    <submittedName>
        <fullName evidence="3">META domain-containing protein</fullName>
    </submittedName>
</protein>
<dbReference type="KEGG" id="aot:AcetOri_orf03736"/>
<dbReference type="EMBL" id="AP018515">
    <property type="protein sequence ID" value="BBC80818.1"/>
    <property type="molecule type" value="Genomic_DNA"/>
</dbReference>
<feature type="chain" id="PRO_5044073108" evidence="1">
    <location>
        <begin position="27"/>
        <end position="258"/>
    </location>
</feature>
<dbReference type="GeneID" id="76204233"/>
<proteinExistence type="predicted"/>
<organism evidence="3 6">
    <name type="scientific">Acetobacter orientalis</name>
    <dbReference type="NCBI Taxonomy" id="146474"/>
    <lineage>
        <taxon>Bacteria</taxon>
        <taxon>Pseudomonadati</taxon>
        <taxon>Pseudomonadota</taxon>
        <taxon>Alphaproteobacteria</taxon>
        <taxon>Acetobacterales</taxon>
        <taxon>Acetobacteraceae</taxon>
        <taxon>Acetobacter</taxon>
    </lineage>
</organism>
<name>A0A2Z5ZJP4_9PROT</name>
<evidence type="ECO:0000313" key="5">
    <source>
        <dbReference type="Proteomes" id="UP000032670"/>
    </source>
</evidence>
<reference evidence="4 5" key="1">
    <citation type="submission" date="2012-11" db="EMBL/GenBank/DDBJ databases">
        <title>Whole genome sequence of Acetobacter orientalis 21F-2.</title>
        <authorList>
            <person name="Azuma Y."/>
            <person name="Higashiura N."/>
            <person name="Hirakawa H."/>
            <person name="Matsushita K."/>
        </authorList>
    </citation>
    <scope>NUCLEOTIDE SEQUENCE [LARGE SCALE GENOMIC DNA]</scope>
    <source>
        <strain evidence="4 5">21F-2</strain>
    </source>
</reference>
<dbReference type="AlphaFoldDB" id="A0A2Z5ZJP4"/>
<dbReference type="InterPro" id="IPR005184">
    <property type="entry name" value="DUF306_Meta_HslJ"/>
</dbReference>
<dbReference type="Proteomes" id="UP000270034">
    <property type="component" value="Chromosome"/>
</dbReference>
<evidence type="ECO:0000256" key="1">
    <source>
        <dbReference type="SAM" id="SignalP"/>
    </source>
</evidence>
<feature type="signal peptide" evidence="1">
    <location>
        <begin position="1"/>
        <end position="26"/>
    </location>
</feature>
<feature type="domain" description="DUF306" evidence="2">
    <location>
        <begin position="136"/>
        <end position="253"/>
    </location>
</feature>
<dbReference type="STRING" id="1231341.Abor_015_003"/>
<dbReference type="RefSeq" id="WP_048841133.1">
    <property type="nucleotide sequence ID" value="NZ_BAMX01000015.1"/>
</dbReference>
<evidence type="ECO:0000313" key="3">
    <source>
        <dbReference type="EMBL" id="BBC80818.1"/>
    </source>
</evidence>
<accession>A0A2Z5ZJP4</accession>
<dbReference type="PROSITE" id="PS51257">
    <property type="entry name" value="PROKAR_LIPOPROTEIN"/>
    <property type="match status" value="1"/>
</dbReference>
<dbReference type="Proteomes" id="UP000032670">
    <property type="component" value="Unassembled WGS sequence"/>
</dbReference>
<dbReference type="EMBL" id="BAMX01000015">
    <property type="protein sequence ID" value="GAN66080.1"/>
    <property type="molecule type" value="Genomic_DNA"/>
</dbReference>
<evidence type="ECO:0000313" key="4">
    <source>
        <dbReference type="EMBL" id="GAN66080.1"/>
    </source>
</evidence>
<dbReference type="Pfam" id="PF03724">
    <property type="entry name" value="META"/>
    <property type="match status" value="1"/>
</dbReference>
<gene>
    <name evidence="4" type="ORF">Abor_015_003</name>
    <name evidence="3" type="ORF">AcetOrient_orf03736</name>
</gene>
<dbReference type="Gene3D" id="2.40.128.270">
    <property type="match status" value="1"/>
</dbReference>
<dbReference type="InterPro" id="IPR038670">
    <property type="entry name" value="HslJ-like_sf"/>
</dbReference>
<evidence type="ECO:0000313" key="6">
    <source>
        <dbReference type="Proteomes" id="UP000270034"/>
    </source>
</evidence>
<evidence type="ECO:0000259" key="2">
    <source>
        <dbReference type="Pfam" id="PF03724"/>
    </source>
</evidence>
<keyword evidence="1" id="KW-0732">Signal</keyword>
<sequence length="258" mass="27423">MKKLTWVKARTTYATTALLLPLAVAACTPANQNPATTPSAPDSVYQAAGNAPTWHLTLAHNTLTFKQAGSPESVSTVTTPHTQDTTRVYEAQDLRAEITAKPCTDTLSGQQFSETVRVTMHNQTFKGCGGDPVGPASLYNTKWRVTALNGTALATGQHAPNTAIQDMAPTLDINATGKISGSDGCNRYADGLEFSPNGTVKPSAQSGVSTLMACIGPNAAIAQKFNDLKQDVTHWHMQGETLVLTTKDNRTLTLRPVL</sequence>
<keyword evidence="5" id="KW-1185">Reference proteome</keyword>
<reference evidence="3 6" key="2">
    <citation type="submission" date="2018-02" db="EMBL/GenBank/DDBJ databases">
        <title>Acetobacter orientalis genome.</title>
        <authorList>
            <person name="Nakashima N."/>
            <person name="Tamura T."/>
        </authorList>
    </citation>
    <scope>NUCLEOTIDE SEQUENCE [LARGE SCALE GENOMIC DNA]</scope>
    <source>
        <strain evidence="3 6">FAN1</strain>
    </source>
</reference>
<accession>A0A0D6NKD2</accession>